<evidence type="ECO:0000256" key="1">
    <source>
        <dbReference type="SAM" id="MobiDB-lite"/>
    </source>
</evidence>
<protein>
    <submittedName>
        <fullName evidence="2">Uncharacterized protein</fullName>
    </submittedName>
</protein>
<reference evidence="2" key="1">
    <citation type="journal article" date="2014" name="Genome Announc.">
        <title>De novo whole-genome sequence and genome annotation of Lichtheimia ramosa.</title>
        <authorList>
            <person name="Linde J."/>
            <person name="Schwartze V."/>
            <person name="Binder U."/>
            <person name="Lass-Florl C."/>
            <person name="Voigt K."/>
            <person name="Horn F."/>
        </authorList>
    </citation>
    <scope>NUCLEOTIDE SEQUENCE</scope>
    <source>
        <strain evidence="2">JMRC FSU:6197</strain>
    </source>
</reference>
<sequence>MDHTLADDLQDSHGATVDPELAGVQDISLATEWMMPVNNCRDDVHSFPGPKVDVPTPALCYRDASERKRNPVDEEQQPVVKYSEKKLKFLNHYKNIPP</sequence>
<dbReference type="AlphaFoldDB" id="A0A077WGJ4"/>
<gene>
    <name evidence="2" type="ORF">LRAMOSA09008</name>
</gene>
<proteinExistence type="predicted"/>
<feature type="region of interest" description="Disordered" evidence="1">
    <location>
        <begin position="1"/>
        <end position="22"/>
    </location>
</feature>
<organism evidence="2">
    <name type="scientific">Lichtheimia ramosa</name>
    <dbReference type="NCBI Taxonomy" id="688394"/>
    <lineage>
        <taxon>Eukaryota</taxon>
        <taxon>Fungi</taxon>
        <taxon>Fungi incertae sedis</taxon>
        <taxon>Mucoromycota</taxon>
        <taxon>Mucoromycotina</taxon>
        <taxon>Mucoromycetes</taxon>
        <taxon>Mucorales</taxon>
        <taxon>Lichtheimiaceae</taxon>
        <taxon>Lichtheimia</taxon>
    </lineage>
</organism>
<dbReference type="EMBL" id="LK023320">
    <property type="protein sequence ID" value="CDS06480.1"/>
    <property type="molecule type" value="Genomic_DNA"/>
</dbReference>
<name>A0A077WGJ4_9FUNG</name>
<evidence type="ECO:0000313" key="2">
    <source>
        <dbReference type="EMBL" id="CDS06480.1"/>
    </source>
</evidence>
<accession>A0A077WGJ4</accession>